<dbReference type="Proteomes" id="UP000612746">
    <property type="component" value="Unassembled WGS sequence"/>
</dbReference>
<dbReference type="Pfam" id="PF07690">
    <property type="entry name" value="MFS_1"/>
    <property type="match status" value="1"/>
</dbReference>
<feature type="region of interest" description="Disordered" evidence="7">
    <location>
        <begin position="557"/>
        <end position="581"/>
    </location>
</feature>
<dbReference type="PANTHER" id="PTHR23501:SF102">
    <property type="entry name" value="DRUG TRANSPORTER, PUTATIVE (AFU_ORTHOLOGUE AFUA_3G08530)-RELATED"/>
    <property type="match status" value="1"/>
</dbReference>
<dbReference type="GO" id="GO:0005886">
    <property type="term" value="C:plasma membrane"/>
    <property type="evidence" value="ECO:0007669"/>
    <property type="project" value="TreeGrafter"/>
</dbReference>
<dbReference type="FunFam" id="1.20.1720.10:FF:000013">
    <property type="entry name" value="Related to multidrug resistance proteins"/>
    <property type="match status" value="1"/>
</dbReference>
<evidence type="ECO:0000256" key="6">
    <source>
        <dbReference type="ARBA" id="ARBA00023136"/>
    </source>
</evidence>
<dbReference type="EMBL" id="JAEPRA010000004">
    <property type="protein sequence ID" value="KAG2186820.1"/>
    <property type="molecule type" value="Genomic_DNA"/>
</dbReference>
<feature type="transmembrane region" description="Helical" evidence="8">
    <location>
        <begin position="256"/>
        <end position="278"/>
    </location>
</feature>
<keyword evidence="6 8" id="KW-0472">Membrane</keyword>
<accession>A0A8H7Q787</accession>
<sequence>MSTEENKESVNLNESRAASTDQTITGSVYDEKVIDMEHVPSNPAADVGAIGQPADTPPRPTGVKFYLIFIGLMLAVLLAALDQTIVATALPKISSDFNASDEIGWVGISYMLTSTVAMPLYGRFADIFGRKPVFLFGIIVFLAGSIVSGAAQNMDMLIAFRAVQGLGAGGIMSMVMIIIADLVSIRDRGKYQGLIGASFGIASVVGPLLGGAFTDHASWRWCFYINIPIGAVTLAVVILFLHLPRPQGSIREKLGLIDYIGSVFLIACTVCILLPLQWGGNQYAWNAPVVIALFCVGGFLILVFVAVEKWQAKSPIIPGYLFVQRTPVALFVAQFFFGICFFGGAIYYTPVYFQVVRGDSATASGLELLPLMLSLVFCSIFSGLMCSKTGRVREFFWVGTALIVVGGGLLTLWNADSGRGEQIGFLIIIGAGCGLCVQTLMIAGQSAVPPKDIAVITSLSGFFRTIGACFGIAIFGTVFNNTLANNLSTLTLPFSIEIAEHSFALVKNLPEPLQSQVKDAYCGALSKMFLLIVPFGGVAFIATLFVQHFKLHKAPAPGQPQANPAAASPAPDVKGPVEDLA</sequence>
<dbReference type="InterPro" id="IPR011701">
    <property type="entry name" value="MFS"/>
</dbReference>
<dbReference type="GO" id="GO:0012505">
    <property type="term" value="C:endomembrane system"/>
    <property type="evidence" value="ECO:0007669"/>
    <property type="project" value="UniProtKB-SubCell"/>
</dbReference>
<evidence type="ECO:0000313" key="10">
    <source>
        <dbReference type="EMBL" id="KAG2186820.1"/>
    </source>
</evidence>
<comment type="subcellular location">
    <subcellularLocation>
        <location evidence="1">Endomembrane system</location>
        <topology evidence="1">Multi-pass membrane protein</topology>
    </subcellularLocation>
</comment>
<feature type="compositionally biased region" description="Polar residues" evidence="7">
    <location>
        <begin position="9"/>
        <end position="23"/>
    </location>
</feature>
<dbReference type="InterPro" id="IPR020846">
    <property type="entry name" value="MFS_dom"/>
</dbReference>
<dbReference type="CDD" id="cd17502">
    <property type="entry name" value="MFS_Azr1_MDR_like"/>
    <property type="match status" value="1"/>
</dbReference>
<keyword evidence="4 8" id="KW-0812">Transmembrane</keyword>
<evidence type="ECO:0000256" key="5">
    <source>
        <dbReference type="ARBA" id="ARBA00022989"/>
    </source>
</evidence>
<dbReference type="PANTHER" id="PTHR23501">
    <property type="entry name" value="MAJOR FACILITATOR SUPERFAMILY"/>
    <property type="match status" value="1"/>
</dbReference>
<feature type="transmembrane region" description="Helical" evidence="8">
    <location>
        <begin position="65"/>
        <end position="91"/>
    </location>
</feature>
<dbReference type="OrthoDB" id="10021397at2759"/>
<evidence type="ECO:0000256" key="2">
    <source>
        <dbReference type="ARBA" id="ARBA00008335"/>
    </source>
</evidence>
<feature type="transmembrane region" description="Helical" evidence="8">
    <location>
        <begin position="425"/>
        <end position="443"/>
    </location>
</feature>
<feature type="transmembrane region" description="Helical" evidence="8">
    <location>
        <begin position="395"/>
        <end position="413"/>
    </location>
</feature>
<evidence type="ECO:0000313" key="11">
    <source>
        <dbReference type="Proteomes" id="UP000612746"/>
    </source>
</evidence>
<name>A0A8H7Q787_9FUNG</name>
<evidence type="ECO:0000256" key="7">
    <source>
        <dbReference type="SAM" id="MobiDB-lite"/>
    </source>
</evidence>
<evidence type="ECO:0000256" key="1">
    <source>
        <dbReference type="ARBA" id="ARBA00004127"/>
    </source>
</evidence>
<feature type="transmembrane region" description="Helical" evidence="8">
    <location>
        <begin position="158"/>
        <end position="182"/>
    </location>
</feature>
<reference evidence="10" key="1">
    <citation type="submission" date="2020-12" db="EMBL/GenBank/DDBJ databases">
        <title>Metabolic potential, ecology and presence of endohyphal bacteria is reflected in genomic diversity of Mucoromycotina.</title>
        <authorList>
            <person name="Muszewska A."/>
            <person name="Okrasinska A."/>
            <person name="Steczkiewicz K."/>
            <person name="Drgas O."/>
            <person name="Orlowska M."/>
            <person name="Perlinska-Lenart U."/>
            <person name="Aleksandrzak-Piekarczyk T."/>
            <person name="Szatraj K."/>
            <person name="Zielenkiewicz U."/>
            <person name="Pilsyk S."/>
            <person name="Malc E."/>
            <person name="Mieczkowski P."/>
            <person name="Kruszewska J.S."/>
            <person name="Biernat P."/>
            <person name="Pawlowska J."/>
        </authorList>
    </citation>
    <scope>NUCLEOTIDE SEQUENCE</scope>
    <source>
        <strain evidence="10">WA0000051536</strain>
    </source>
</reference>
<keyword evidence="11" id="KW-1185">Reference proteome</keyword>
<feature type="transmembrane region" description="Helical" evidence="8">
    <location>
        <begin position="225"/>
        <end position="244"/>
    </location>
</feature>
<feature type="transmembrane region" description="Helical" evidence="8">
    <location>
        <begin position="455"/>
        <end position="479"/>
    </location>
</feature>
<feature type="transmembrane region" description="Helical" evidence="8">
    <location>
        <begin position="368"/>
        <end position="386"/>
    </location>
</feature>
<keyword evidence="3" id="KW-0813">Transport</keyword>
<dbReference type="AlphaFoldDB" id="A0A8H7Q787"/>
<dbReference type="PRINTS" id="PR01036">
    <property type="entry name" value="TCRTETB"/>
</dbReference>
<proteinExistence type="inferred from homology"/>
<feature type="transmembrane region" description="Helical" evidence="8">
    <location>
        <begin position="194"/>
        <end position="213"/>
    </location>
</feature>
<dbReference type="Gene3D" id="1.20.1720.10">
    <property type="entry name" value="Multidrug resistance protein D"/>
    <property type="match status" value="1"/>
</dbReference>
<feature type="region of interest" description="Disordered" evidence="7">
    <location>
        <begin position="1"/>
        <end position="23"/>
    </location>
</feature>
<evidence type="ECO:0000256" key="4">
    <source>
        <dbReference type="ARBA" id="ARBA00022692"/>
    </source>
</evidence>
<feature type="transmembrane region" description="Helical" evidence="8">
    <location>
        <begin position="133"/>
        <end position="152"/>
    </location>
</feature>
<feature type="compositionally biased region" description="Low complexity" evidence="7">
    <location>
        <begin position="557"/>
        <end position="571"/>
    </location>
</feature>
<organism evidence="10 11">
    <name type="scientific">Umbelopsis vinacea</name>
    <dbReference type="NCBI Taxonomy" id="44442"/>
    <lineage>
        <taxon>Eukaryota</taxon>
        <taxon>Fungi</taxon>
        <taxon>Fungi incertae sedis</taxon>
        <taxon>Mucoromycota</taxon>
        <taxon>Mucoromycotina</taxon>
        <taxon>Umbelopsidomycetes</taxon>
        <taxon>Umbelopsidales</taxon>
        <taxon>Umbelopsidaceae</taxon>
        <taxon>Umbelopsis</taxon>
    </lineage>
</organism>
<protein>
    <recommendedName>
        <fullName evidence="9">Major facilitator superfamily (MFS) profile domain-containing protein</fullName>
    </recommendedName>
</protein>
<evidence type="ECO:0000256" key="8">
    <source>
        <dbReference type="SAM" id="Phobius"/>
    </source>
</evidence>
<comment type="similarity">
    <text evidence="2">Belongs to the major facilitator superfamily.</text>
</comment>
<dbReference type="Gene3D" id="1.20.1250.20">
    <property type="entry name" value="MFS general substrate transporter like domains"/>
    <property type="match status" value="1"/>
</dbReference>
<keyword evidence="5 8" id="KW-1133">Transmembrane helix</keyword>
<feature type="transmembrane region" description="Helical" evidence="8">
    <location>
        <begin position="328"/>
        <end position="348"/>
    </location>
</feature>
<dbReference type="InterPro" id="IPR036259">
    <property type="entry name" value="MFS_trans_sf"/>
</dbReference>
<evidence type="ECO:0000256" key="3">
    <source>
        <dbReference type="ARBA" id="ARBA00022448"/>
    </source>
</evidence>
<dbReference type="SUPFAM" id="SSF103473">
    <property type="entry name" value="MFS general substrate transporter"/>
    <property type="match status" value="1"/>
</dbReference>
<feature type="domain" description="Major facilitator superfamily (MFS) profile" evidence="9">
    <location>
        <begin position="68"/>
        <end position="551"/>
    </location>
</feature>
<evidence type="ECO:0000259" key="9">
    <source>
        <dbReference type="PROSITE" id="PS50850"/>
    </source>
</evidence>
<dbReference type="PROSITE" id="PS50850">
    <property type="entry name" value="MFS"/>
    <property type="match status" value="1"/>
</dbReference>
<feature type="transmembrane region" description="Helical" evidence="8">
    <location>
        <begin position="103"/>
        <end position="121"/>
    </location>
</feature>
<feature type="transmembrane region" description="Helical" evidence="8">
    <location>
        <begin position="528"/>
        <end position="546"/>
    </location>
</feature>
<dbReference type="GO" id="GO:0022857">
    <property type="term" value="F:transmembrane transporter activity"/>
    <property type="evidence" value="ECO:0007669"/>
    <property type="project" value="InterPro"/>
</dbReference>
<feature type="transmembrane region" description="Helical" evidence="8">
    <location>
        <begin position="284"/>
        <end position="307"/>
    </location>
</feature>
<comment type="caution">
    <text evidence="10">The sequence shown here is derived from an EMBL/GenBank/DDBJ whole genome shotgun (WGS) entry which is preliminary data.</text>
</comment>
<gene>
    <name evidence="10" type="ORF">INT44_003046</name>
</gene>